<comment type="caution">
    <text evidence="2">Lacks conserved residue(s) required for the propagation of feature annotation.</text>
</comment>
<name>A0A2K9CE23_9MOLU</name>
<sequence>MNQVSLIGRLARDPELREAGNGSKFLGFTLAVSEFSRDKEFTNFIPCVAWDKAAENMAKFLKKGSLIAVTGRISVRSNNTNGKYETIVNVNADRVQFLESKSNNASTASNQSSQSDSNFDLSQNNGFVQEQEPVGNLSNEDEIILSDDDSILWD</sequence>
<dbReference type="InterPro" id="IPR011344">
    <property type="entry name" value="ssDNA-bd"/>
</dbReference>
<reference evidence="5 6" key="1">
    <citation type="submission" date="2017-12" db="EMBL/GenBank/DDBJ databases">
        <title>Mesoplasma syrphidae YJS, Complete Genome.</title>
        <authorList>
            <person name="Knight T.F."/>
            <person name="Citino T."/>
            <person name="Rubinstein R."/>
            <person name="Neuschaefer Z."/>
        </authorList>
    </citation>
    <scope>NUCLEOTIDE SEQUENCE [LARGE SCALE GENOMIC DNA]</scope>
    <source>
        <strain evidence="5 6">YJS</strain>
    </source>
</reference>
<evidence type="ECO:0000256" key="3">
    <source>
        <dbReference type="RuleBase" id="RU000524"/>
    </source>
</evidence>
<dbReference type="GO" id="GO:0009295">
    <property type="term" value="C:nucleoid"/>
    <property type="evidence" value="ECO:0007669"/>
    <property type="project" value="TreeGrafter"/>
</dbReference>
<dbReference type="CDD" id="cd04496">
    <property type="entry name" value="SSB_OBF"/>
    <property type="match status" value="1"/>
</dbReference>
<dbReference type="GO" id="GO:0006260">
    <property type="term" value="P:DNA replication"/>
    <property type="evidence" value="ECO:0007669"/>
    <property type="project" value="InterPro"/>
</dbReference>
<dbReference type="GO" id="GO:0003697">
    <property type="term" value="F:single-stranded DNA binding"/>
    <property type="evidence" value="ECO:0007669"/>
    <property type="project" value="UniProtKB-UniRule"/>
</dbReference>
<dbReference type="Gene3D" id="2.40.50.140">
    <property type="entry name" value="Nucleic acid-binding proteins"/>
    <property type="match status" value="1"/>
</dbReference>
<dbReference type="RefSeq" id="WP_027048278.1">
    <property type="nucleotide sequence ID" value="NZ_CP025257.1"/>
</dbReference>
<dbReference type="EMBL" id="CP025257">
    <property type="protein sequence ID" value="AUF83894.1"/>
    <property type="molecule type" value="Genomic_DNA"/>
</dbReference>
<dbReference type="AlphaFoldDB" id="A0A2K9CE23"/>
<dbReference type="HAMAP" id="MF_00984">
    <property type="entry name" value="SSB"/>
    <property type="match status" value="1"/>
</dbReference>
<evidence type="ECO:0000256" key="4">
    <source>
        <dbReference type="SAM" id="MobiDB-lite"/>
    </source>
</evidence>
<dbReference type="NCBIfam" id="TIGR00621">
    <property type="entry name" value="ssb"/>
    <property type="match status" value="1"/>
</dbReference>
<dbReference type="InterPro" id="IPR012340">
    <property type="entry name" value="NA-bd_OB-fold"/>
</dbReference>
<dbReference type="Proteomes" id="UP000233419">
    <property type="component" value="Chromosome"/>
</dbReference>
<gene>
    <name evidence="5" type="ORF">CXP39_03830</name>
</gene>
<protein>
    <recommendedName>
        <fullName evidence="2 3">Single-stranded DNA-binding protein</fullName>
        <shortName evidence="2">SSB</shortName>
    </recommendedName>
</protein>
<dbReference type="PANTHER" id="PTHR10302:SF0">
    <property type="entry name" value="SINGLE-STRANDED DNA-BINDING PROTEIN, MITOCHONDRIAL"/>
    <property type="match status" value="1"/>
</dbReference>
<comment type="subunit">
    <text evidence="2">Homotetramer.</text>
</comment>
<organism evidence="5 6">
    <name type="scientific">Mesoplasma syrphidae</name>
    <dbReference type="NCBI Taxonomy" id="225999"/>
    <lineage>
        <taxon>Bacteria</taxon>
        <taxon>Bacillati</taxon>
        <taxon>Mycoplasmatota</taxon>
        <taxon>Mollicutes</taxon>
        <taxon>Entomoplasmatales</taxon>
        <taxon>Entomoplasmataceae</taxon>
        <taxon>Mesoplasma</taxon>
    </lineage>
</organism>
<dbReference type="KEGG" id="msyr:CXP39_03830"/>
<evidence type="ECO:0000256" key="1">
    <source>
        <dbReference type="ARBA" id="ARBA00023125"/>
    </source>
</evidence>
<dbReference type="PANTHER" id="PTHR10302">
    <property type="entry name" value="SINGLE-STRANDED DNA-BINDING PROTEIN"/>
    <property type="match status" value="1"/>
</dbReference>
<dbReference type="InterPro" id="IPR000424">
    <property type="entry name" value="Primosome_PriB/ssb"/>
</dbReference>
<keyword evidence="6" id="KW-1185">Reference proteome</keyword>
<keyword evidence="1 2" id="KW-0238">DNA-binding</keyword>
<dbReference type="Pfam" id="PF00436">
    <property type="entry name" value="SSB"/>
    <property type="match status" value="1"/>
</dbReference>
<proteinExistence type="inferred from homology"/>
<dbReference type="PROSITE" id="PS50935">
    <property type="entry name" value="SSB"/>
    <property type="match status" value="1"/>
</dbReference>
<evidence type="ECO:0000313" key="6">
    <source>
        <dbReference type="Proteomes" id="UP000233419"/>
    </source>
</evidence>
<evidence type="ECO:0000256" key="2">
    <source>
        <dbReference type="HAMAP-Rule" id="MF_00984"/>
    </source>
</evidence>
<accession>A0A2K9CE23</accession>
<dbReference type="OrthoDB" id="9809878at2"/>
<feature type="region of interest" description="Disordered" evidence="4">
    <location>
        <begin position="101"/>
        <end position="123"/>
    </location>
</feature>
<evidence type="ECO:0000313" key="5">
    <source>
        <dbReference type="EMBL" id="AUF83894.1"/>
    </source>
</evidence>
<dbReference type="SUPFAM" id="SSF50249">
    <property type="entry name" value="Nucleic acid-binding proteins"/>
    <property type="match status" value="1"/>
</dbReference>